<dbReference type="AlphaFoldDB" id="A0A089Q7N0"/>
<dbReference type="EMBL" id="CP003811">
    <property type="protein sequence ID" value="AIQ90579.1"/>
    <property type="molecule type" value="Genomic_DNA"/>
</dbReference>
<evidence type="ECO:0000313" key="2">
    <source>
        <dbReference type="EMBL" id="AIQ90579.1"/>
    </source>
</evidence>
<feature type="region of interest" description="Disordered" evidence="1">
    <location>
        <begin position="1"/>
        <end position="28"/>
    </location>
</feature>
<gene>
    <name evidence="2" type="ORF">MOC_2824</name>
</gene>
<proteinExistence type="predicted"/>
<dbReference type="Proteomes" id="UP000029492">
    <property type="component" value="Chromosome"/>
</dbReference>
<name>A0A089Q7N0_9HYPH</name>
<protein>
    <submittedName>
        <fullName evidence="2">Protein of unassigned function</fullName>
    </submittedName>
</protein>
<reference evidence="2 3" key="1">
    <citation type="journal article" date="2014" name="PLoS ONE">
        <title>Genome Information of Methylobacterium oryzae, a Plant-Probiotic Methylotroph in the Phyllosphere.</title>
        <authorList>
            <person name="Kwak M.J."/>
            <person name="Jeong H."/>
            <person name="Madhaiyan M."/>
            <person name="Lee Y."/>
            <person name="Sa T.M."/>
            <person name="Oh T.K."/>
            <person name="Kim J.F."/>
        </authorList>
    </citation>
    <scope>NUCLEOTIDE SEQUENCE [LARGE SCALE GENOMIC DNA]</scope>
    <source>
        <strain evidence="2 3">CBMB20</strain>
    </source>
</reference>
<evidence type="ECO:0000313" key="3">
    <source>
        <dbReference type="Proteomes" id="UP000029492"/>
    </source>
</evidence>
<evidence type="ECO:0000256" key="1">
    <source>
        <dbReference type="SAM" id="MobiDB-lite"/>
    </source>
</evidence>
<keyword evidence="3" id="KW-1185">Reference proteome</keyword>
<accession>A0A089Q7N0</accession>
<feature type="compositionally biased region" description="Low complexity" evidence="1">
    <location>
        <begin position="8"/>
        <end position="19"/>
    </location>
</feature>
<sequence>MESRRDQAGPGQAGEAAGAKPSQVDGATVDLGRRCAEMIEGRLYSTRRGEGGHIADLESLALHSKALKTQRRTGVLAGLEALKPNLMMPEAASVPMNSSHGPACRD</sequence>
<organism evidence="2 3">
    <name type="scientific">Methylobacterium oryzae CBMB20</name>
    <dbReference type="NCBI Taxonomy" id="693986"/>
    <lineage>
        <taxon>Bacteria</taxon>
        <taxon>Pseudomonadati</taxon>
        <taxon>Pseudomonadota</taxon>
        <taxon>Alphaproteobacteria</taxon>
        <taxon>Hyphomicrobiales</taxon>
        <taxon>Methylobacteriaceae</taxon>
        <taxon>Methylobacterium</taxon>
    </lineage>
</organism>
<dbReference type="HOGENOM" id="CLU_2220064_0_0_5"/>
<dbReference type="KEGG" id="mor:MOC_2824"/>